<reference evidence="1" key="1">
    <citation type="submission" date="2022-03" db="EMBL/GenBank/DDBJ databases">
        <authorList>
            <person name="Alioto T."/>
            <person name="Alioto T."/>
            <person name="Gomez Garrido J."/>
        </authorList>
    </citation>
    <scope>NUCLEOTIDE SEQUENCE</scope>
</reference>
<organism evidence="1 2">
    <name type="scientific">Pelobates cultripes</name>
    <name type="common">Western spadefoot toad</name>
    <dbReference type="NCBI Taxonomy" id="61616"/>
    <lineage>
        <taxon>Eukaryota</taxon>
        <taxon>Metazoa</taxon>
        <taxon>Chordata</taxon>
        <taxon>Craniata</taxon>
        <taxon>Vertebrata</taxon>
        <taxon>Euteleostomi</taxon>
        <taxon>Amphibia</taxon>
        <taxon>Batrachia</taxon>
        <taxon>Anura</taxon>
        <taxon>Pelobatoidea</taxon>
        <taxon>Pelobatidae</taxon>
        <taxon>Pelobates</taxon>
    </lineage>
</organism>
<dbReference type="EMBL" id="OW240912">
    <property type="protein sequence ID" value="CAH2220348.1"/>
    <property type="molecule type" value="Genomic_DNA"/>
</dbReference>
<gene>
    <name evidence="1" type="ORF">PECUL_23A000514</name>
</gene>
<accession>A0AAD1R017</accession>
<protein>
    <submittedName>
        <fullName evidence="1">Uncharacterized protein</fullName>
    </submittedName>
</protein>
<proteinExistence type="predicted"/>
<name>A0AAD1R017_PELCU</name>
<evidence type="ECO:0000313" key="1">
    <source>
        <dbReference type="EMBL" id="CAH2220348.1"/>
    </source>
</evidence>
<evidence type="ECO:0000313" key="2">
    <source>
        <dbReference type="Proteomes" id="UP001295444"/>
    </source>
</evidence>
<dbReference type="AlphaFoldDB" id="A0AAD1R017"/>
<sequence>MEKKKCYILAAVFQSLIEKEVLATFLIQRFQIFELDQSGESSKNSKNNKKR</sequence>
<dbReference type="Proteomes" id="UP001295444">
    <property type="component" value="Chromosome 01"/>
</dbReference>
<keyword evidence="2" id="KW-1185">Reference proteome</keyword>